<evidence type="ECO:0000313" key="3">
    <source>
        <dbReference type="Proteomes" id="UP001295740"/>
    </source>
</evidence>
<dbReference type="Proteomes" id="UP001295740">
    <property type="component" value="Unassembled WGS sequence"/>
</dbReference>
<name>A0AAI8VNN5_9PEZI</name>
<evidence type="ECO:0000256" key="1">
    <source>
        <dbReference type="SAM" id="MobiDB-lite"/>
    </source>
</evidence>
<dbReference type="AlphaFoldDB" id="A0AAI8VNN5"/>
<feature type="compositionally biased region" description="Basic and acidic residues" evidence="1">
    <location>
        <begin position="387"/>
        <end position="397"/>
    </location>
</feature>
<feature type="region of interest" description="Disordered" evidence="1">
    <location>
        <begin position="376"/>
        <end position="397"/>
    </location>
</feature>
<feature type="region of interest" description="Disordered" evidence="1">
    <location>
        <begin position="1"/>
        <end position="34"/>
    </location>
</feature>
<proteinExistence type="predicted"/>
<evidence type="ECO:0000313" key="2">
    <source>
        <dbReference type="EMBL" id="CAJ2507645.1"/>
    </source>
</evidence>
<organism evidence="2 3">
    <name type="scientific">Anthostomella pinea</name>
    <dbReference type="NCBI Taxonomy" id="933095"/>
    <lineage>
        <taxon>Eukaryota</taxon>
        <taxon>Fungi</taxon>
        <taxon>Dikarya</taxon>
        <taxon>Ascomycota</taxon>
        <taxon>Pezizomycotina</taxon>
        <taxon>Sordariomycetes</taxon>
        <taxon>Xylariomycetidae</taxon>
        <taxon>Xylariales</taxon>
        <taxon>Xylariaceae</taxon>
        <taxon>Anthostomella</taxon>
    </lineage>
</organism>
<keyword evidence="3" id="KW-1185">Reference proteome</keyword>
<feature type="compositionally biased region" description="Basic and acidic residues" evidence="1">
    <location>
        <begin position="16"/>
        <end position="34"/>
    </location>
</feature>
<protein>
    <submittedName>
        <fullName evidence="2">Uu.00g088310.m01.CDS01</fullName>
    </submittedName>
</protein>
<comment type="caution">
    <text evidence="2">The sequence shown here is derived from an EMBL/GenBank/DDBJ whole genome shotgun (WGS) entry which is preliminary data.</text>
</comment>
<accession>A0AAI8VNN5</accession>
<reference evidence="2" key="1">
    <citation type="submission" date="2023-10" db="EMBL/GenBank/DDBJ databases">
        <authorList>
            <person name="Hackl T."/>
        </authorList>
    </citation>
    <scope>NUCLEOTIDE SEQUENCE</scope>
</reference>
<dbReference type="EMBL" id="CAUWAG010000010">
    <property type="protein sequence ID" value="CAJ2507645.1"/>
    <property type="molecule type" value="Genomic_DNA"/>
</dbReference>
<gene>
    <name evidence="2" type="ORF">KHLLAP_LOCUS8113</name>
</gene>
<sequence length="397" mass="45773">MASHPKKPDTAVSHPQEAKKRDREEGSTEHDQQIIKKLKQELQDARTELTDVHDELKEARDLNERNIKARRSFENSDTELRRQFFDLRTSIREFTKARCGESIQIKVPSLLSKETEGALGRVSGIPFRRLLQSQIHSRLFIEAVMWRILCDTILDNPFVIWGSEKKFGESIAAIQKGELGGSAECRNFWRACTATLIYETAPNKTRMRRILRFLFTRIEPFVLEEHKAAKAEVYKIVDEAVELARNLASSESQYDMRRKEPQTLDTDSQPFNETWMEILEKSASNYDDIDFLISPALVQCGNVKGTDMERVYVKVKAEVCYRKGRHMLEDQALTEDDPLKPPVVQNPFADAIVPKEERKDIASRKKDKDIADEAKLLEAIGDDPGEESERRQHWLRG</sequence>